<proteinExistence type="predicted"/>
<keyword evidence="4" id="KW-0812">Transmembrane</keyword>
<dbReference type="InterPro" id="IPR035897">
    <property type="entry name" value="Toll_tir_struct_dom_sf"/>
</dbReference>
<feature type="domain" description="TIR" evidence="5">
    <location>
        <begin position="4"/>
        <end position="167"/>
    </location>
</feature>
<name>W4M9A3_9BACT</name>
<dbReference type="EMBL" id="AZHX01000680">
    <property type="protein sequence ID" value="ETX06506.1"/>
    <property type="molecule type" value="Genomic_DNA"/>
</dbReference>
<protein>
    <recommendedName>
        <fullName evidence="5">TIR domain-containing protein</fullName>
    </recommendedName>
</protein>
<feature type="transmembrane region" description="Helical" evidence="4">
    <location>
        <begin position="189"/>
        <end position="208"/>
    </location>
</feature>
<evidence type="ECO:0000313" key="7">
    <source>
        <dbReference type="Proteomes" id="UP000019140"/>
    </source>
</evidence>
<feature type="repeat" description="WD" evidence="3">
    <location>
        <begin position="276"/>
        <end position="317"/>
    </location>
</feature>
<evidence type="ECO:0000259" key="5">
    <source>
        <dbReference type="PROSITE" id="PS50104"/>
    </source>
</evidence>
<keyword evidence="4" id="KW-1133">Transmembrane helix</keyword>
<evidence type="ECO:0000256" key="1">
    <source>
        <dbReference type="ARBA" id="ARBA00022574"/>
    </source>
</evidence>
<feature type="repeat" description="WD" evidence="3">
    <location>
        <begin position="508"/>
        <end position="539"/>
    </location>
</feature>
<dbReference type="PANTHER" id="PTHR19848:SF8">
    <property type="entry name" value="F-BOX AND WD REPEAT DOMAIN CONTAINING 7"/>
    <property type="match status" value="1"/>
</dbReference>
<organism evidence="6 7">
    <name type="scientific">Candidatus Entotheonella gemina</name>
    <dbReference type="NCBI Taxonomy" id="1429439"/>
    <lineage>
        <taxon>Bacteria</taxon>
        <taxon>Pseudomonadati</taxon>
        <taxon>Nitrospinota/Tectimicrobiota group</taxon>
        <taxon>Candidatus Tectimicrobiota</taxon>
        <taxon>Candidatus Entotheonellia</taxon>
        <taxon>Candidatus Entotheonellales</taxon>
        <taxon>Candidatus Entotheonellaceae</taxon>
        <taxon>Candidatus Entotheonella</taxon>
    </lineage>
</organism>
<dbReference type="SMART" id="SM00255">
    <property type="entry name" value="TIR"/>
    <property type="match status" value="1"/>
</dbReference>
<dbReference type="InterPro" id="IPR015943">
    <property type="entry name" value="WD40/YVTN_repeat-like_dom_sf"/>
</dbReference>
<dbReference type="PROSITE" id="PS50104">
    <property type="entry name" value="TIR"/>
    <property type="match status" value="1"/>
</dbReference>
<keyword evidence="7" id="KW-1185">Reference proteome</keyword>
<dbReference type="InterPro" id="IPR024977">
    <property type="entry name" value="Apc4-like_WD40_dom"/>
</dbReference>
<feature type="repeat" description="WD" evidence="3">
    <location>
        <begin position="745"/>
        <end position="776"/>
    </location>
</feature>
<dbReference type="InterPro" id="IPR036322">
    <property type="entry name" value="WD40_repeat_dom_sf"/>
</dbReference>
<dbReference type="AlphaFoldDB" id="W4M9A3"/>
<dbReference type="InterPro" id="IPR000157">
    <property type="entry name" value="TIR_dom"/>
</dbReference>
<dbReference type="PANTHER" id="PTHR19848">
    <property type="entry name" value="WD40 REPEAT PROTEIN"/>
    <property type="match status" value="1"/>
</dbReference>
<dbReference type="Pfam" id="PF12894">
    <property type="entry name" value="ANAPC4_WD40"/>
    <property type="match status" value="1"/>
</dbReference>
<comment type="caution">
    <text evidence="6">The sequence shown here is derived from an EMBL/GenBank/DDBJ whole genome shotgun (WGS) entry which is preliminary data.</text>
</comment>
<gene>
    <name evidence="6" type="ORF">ETSY2_16755</name>
</gene>
<dbReference type="SUPFAM" id="SSF52200">
    <property type="entry name" value="Toll/Interleukin receptor TIR domain"/>
    <property type="match status" value="1"/>
</dbReference>
<dbReference type="Gene3D" id="3.40.50.10140">
    <property type="entry name" value="Toll/interleukin-1 receptor homology (TIR) domain"/>
    <property type="match status" value="1"/>
</dbReference>
<keyword evidence="2" id="KW-0677">Repeat</keyword>
<evidence type="ECO:0000256" key="3">
    <source>
        <dbReference type="PROSITE-ProRule" id="PRU00221"/>
    </source>
</evidence>
<dbReference type="Proteomes" id="UP000019140">
    <property type="component" value="Unassembled WGS sequence"/>
</dbReference>
<reference evidence="6 7" key="1">
    <citation type="journal article" date="2014" name="Nature">
        <title>An environmental bacterial taxon with a large and distinct metabolic repertoire.</title>
        <authorList>
            <person name="Wilson M.C."/>
            <person name="Mori T."/>
            <person name="Ruckert C."/>
            <person name="Uria A.R."/>
            <person name="Helf M.J."/>
            <person name="Takada K."/>
            <person name="Gernert C."/>
            <person name="Steffens U.A."/>
            <person name="Heycke N."/>
            <person name="Schmitt S."/>
            <person name="Rinke C."/>
            <person name="Helfrich E.J."/>
            <person name="Brachmann A.O."/>
            <person name="Gurgui C."/>
            <person name="Wakimoto T."/>
            <person name="Kracht M."/>
            <person name="Crusemann M."/>
            <person name="Hentschel U."/>
            <person name="Abe I."/>
            <person name="Matsunaga S."/>
            <person name="Kalinowski J."/>
            <person name="Takeyama H."/>
            <person name="Piel J."/>
        </authorList>
    </citation>
    <scope>NUCLEOTIDE SEQUENCE [LARGE SCALE GENOMIC DNA]</scope>
    <source>
        <strain evidence="7">TSY2</strain>
    </source>
</reference>
<evidence type="ECO:0000256" key="4">
    <source>
        <dbReference type="SAM" id="Phobius"/>
    </source>
</evidence>
<dbReference type="Gene3D" id="2.130.10.10">
    <property type="entry name" value="YVTN repeat-like/Quinoprotein amine dehydrogenase"/>
    <property type="match status" value="3"/>
</dbReference>
<keyword evidence="4" id="KW-0472">Membrane</keyword>
<dbReference type="Pfam" id="PF00400">
    <property type="entry name" value="WD40"/>
    <property type="match status" value="2"/>
</dbReference>
<dbReference type="Pfam" id="PF13676">
    <property type="entry name" value="TIR_2"/>
    <property type="match status" value="1"/>
</dbReference>
<evidence type="ECO:0000256" key="2">
    <source>
        <dbReference type="ARBA" id="ARBA00022737"/>
    </source>
</evidence>
<accession>W4M9A3</accession>
<dbReference type="HOGENOM" id="CLU_014301_0_0_7"/>
<dbReference type="InterPro" id="IPR001680">
    <property type="entry name" value="WD40_rpt"/>
</dbReference>
<dbReference type="PROSITE" id="PS50294">
    <property type="entry name" value="WD_REPEATS_REGION"/>
    <property type="match status" value="2"/>
</dbReference>
<dbReference type="SUPFAM" id="SSF50978">
    <property type="entry name" value="WD40 repeat-like"/>
    <property type="match status" value="2"/>
</dbReference>
<evidence type="ECO:0000313" key="6">
    <source>
        <dbReference type="EMBL" id="ETX06506.1"/>
    </source>
</evidence>
<sequence length="797" mass="89946">MSTEQYDIFISYHFETGRKIAEALEIGLRNMARPWYRLSALNVYRDRSSMGANPALNSSLQAAIEKSRFFLLLLSPAALTSSWVCDEVTYWFSLERKDRLIIAVIEGEPIRYSASPENRVVTPSDLAAQLALAFKMEPKWVDLRSWPAWSPLDLKHADFSQAVAEIASPVHGLSPEELKGLSRARRRHFRILTASIGALVLALAWWGYNAQRTAAARHLAMDARKILMHAQDLQRDISASKIEEAAELIQKSLGMRQNQDTQDLAEQLAPLLPQQRFHHGSPVVAAEVTSDGRLLAVGGADGTVSIWNWQDESELMRFQYGNRIRQLAWNREGDTLAIRDDACALRIWQRETGKHYEIASPLQRPTRNESEAALSRFDEAITKAMQSGSDPPIELRMLPDQTLRPQNYVNCAASDPRSIQKMAWSPRLAAPLLALMDRDGILRLWDARSETFILEQDSRNGQVSNSLNLEGSWIRSYAWSPDGTYFAVGTQNGSVLIFSTQPSHEVTHISHDGPVLMMSWSADGEWLASAAPSRKVKFWRRSTLALQSIARGAPQRSGTVELSWHPAKSMIAIRRYSGTVLVVDARSGRMIFMPSTDAGRIMDDIFLMQWAPAGRFFATASSAGSIDGSLASTDKTVVDVWTDRGTRVRRWLFDERVSALAWGQYNEGLLLAIGTVSGQLRVIDHDTELDVTEVQYSGRVEKMLWNTQSQVLGVVTQHHSLFSPKLERPKQRFFRWDRQKKQHWAAAHNDEGYDMFFHPQNNTFVTSGVDGIIRVWGRGIPLAERLSNPKRLKDQYY</sequence>
<dbReference type="GO" id="GO:0007165">
    <property type="term" value="P:signal transduction"/>
    <property type="evidence" value="ECO:0007669"/>
    <property type="project" value="InterPro"/>
</dbReference>
<dbReference type="SMART" id="SM00320">
    <property type="entry name" value="WD40"/>
    <property type="match status" value="7"/>
</dbReference>
<dbReference type="PROSITE" id="PS50082">
    <property type="entry name" value="WD_REPEATS_2"/>
    <property type="match status" value="3"/>
</dbReference>
<keyword evidence="1 3" id="KW-0853">WD repeat</keyword>